<feature type="compositionally biased region" description="Basic and acidic residues" evidence="1">
    <location>
        <begin position="10"/>
        <end position="23"/>
    </location>
</feature>
<evidence type="ECO:0000256" key="1">
    <source>
        <dbReference type="SAM" id="MobiDB-lite"/>
    </source>
</evidence>
<name>A0A914W0X7_9BILA</name>
<feature type="region of interest" description="Disordered" evidence="1">
    <location>
        <begin position="1"/>
        <end position="25"/>
    </location>
</feature>
<sequence length="96" mass="10732">MSSEDASAGKVDDEGGGEQEKGRGVFRGWKTAELRTWPPLKVALRTAEDGESVSKVNAMKQSTFFKQIRFLQAYVRARLSSRRFTAVAHPNLTRCQ</sequence>
<reference evidence="3" key="1">
    <citation type="submission" date="2022-11" db="UniProtKB">
        <authorList>
            <consortium name="WormBaseParasite"/>
        </authorList>
    </citation>
    <scope>IDENTIFICATION</scope>
</reference>
<accession>A0A914W0X7</accession>
<dbReference type="AlphaFoldDB" id="A0A914W0X7"/>
<protein>
    <submittedName>
        <fullName evidence="3">Uncharacterized protein</fullName>
    </submittedName>
</protein>
<organism evidence="2 3">
    <name type="scientific">Plectus sambesii</name>
    <dbReference type="NCBI Taxonomy" id="2011161"/>
    <lineage>
        <taxon>Eukaryota</taxon>
        <taxon>Metazoa</taxon>
        <taxon>Ecdysozoa</taxon>
        <taxon>Nematoda</taxon>
        <taxon>Chromadorea</taxon>
        <taxon>Plectida</taxon>
        <taxon>Plectina</taxon>
        <taxon>Plectoidea</taxon>
        <taxon>Plectidae</taxon>
        <taxon>Plectus</taxon>
    </lineage>
</organism>
<dbReference type="Proteomes" id="UP000887566">
    <property type="component" value="Unplaced"/>
</dbReference>
<proteinExistence type="predicted"/>
<keyword evidence="2" id="KW-1185">Reference proteome</keyword>
<dbReference type="WBParaSite" id="PSAMB.scaffold2994size20147.g19933.t1">
    <property type="protein sequence ID" value="PSAMB.scaffold2994size20147.g19933.t1"/>
    <property type="gene ID" value="PSAMB.scaffold2994size20147.g19933"/>
</dbReference>
<evidence type="ECO:0000313" key="3">
    <source>
        <dbReference type="WBParaSite" id="PSAMB.scaffold2994size20147.g19933.t1"/>
    </source>
</evidence>
<evidence type="ECO:0000313" key="2">
    <source>
        <dbReference type="Proteomes" id="UP000887566"/>
    </source>
</evidence>